<dbReference type="SUPFAM" id="SSF48452">
    <property type="entry name" value="TPR-like"/>
    <property type="match status" value="1"/>
</dbReference>
<dbReference type="InterPro" id="IPR000744">
    <property type="entry name" value="NSF_attach"/>
</dbReference>
<dbReference type="GO" id="GO:0035494">
    <property type="term" value="P:SNARE complex disassembly"/>
    <property type="evidence" value="ECO:0007669"/>
    <property type="project" value="TreeGrafter"/>
</dbReference>
<dbReference type="GO" id="GO:0019905">
    <property type="term" value="F:syntaxin binding"/>
    <property type="evidence" value="ECO:0007669"/>
    <property type="project" value="TreeGrafter"/>
</dbReference>
<dbReference type="STRING" id="2880.D7FV97"/>
<dbReference type="GO" id="GO:0005774">
    <property type="term" value="C:vacuolar membrane"/>
    <property type="evidence" value="ECO:0007669"/>
    <property type="project" value="TreeGrafter"/>
</dbReference>
<protein>
    <submittedName>
        <fullName evidence="4">Uncharacterized protein</fullName>
    </submittedName>
</protein>
<dbReference type="GO" id="GO:0031201">
    <property type="term" value="C:SNARE complex"/>
    <property type="evidence" value="ECO:0007669"/>
    <property type="project" value="TreeGrafter"/>
</dbReference>
<dbReference type="AlphaFoldDB" id="D7FV97"/>
<dbReference type="EMBL" id="FN649742">
    <property type="protein sequence ID" value="CBJ26269.1"/>
    <property type="molecule type" value="Genomic_DNA"/>
</dbReference>
<dbReference type="PANTHER" id="PTHR13768">
    <property type="entry name" value="SOLUBLE NSF ATTACHMENT PROTEIN SNAP"/>
    <property type="match status" value="1"/>
</dbReference>
<gene>
    <name evidence="4" type="ORF">Esi_0029_0043</name>
</gene>
<evidence type="ECO:0000313" key="5">
    <source>
        <dbReference type="Proteomes" id="UP000002630"/>
    </source>
</evidence>
<dbReference type="Proteomes" id="UP000002630">
    <property type="component" value="Linkage Group LG17"/>
</dbReference>
<keyword evidence="3" id="KW-0653">Protein transport</keyword>
<dbReference type="OrthoDB" id="9984275at2759"/>
<evidence type="ECO:0000256" key="2">
    <source>
        <dbReference type="ARBA" id="ARBA00022448"/>
    </source>
</evidence>
<accession>D7FV97</accession>
<organism evidence="4 5">
    <name type="scientific">Ectocarpus siliculosus</name>
    <name type="common">Brown alga</name>
    <name type="synonym">Conferva siliculosa</name>
    <dbReference type="NCBI Taxonomy" id="2880"/>
    <lineage>
        <taxon>Eukaryota</taxon>
        <taxon>Sar</taxon>
        <taxon>Stramenopiles</taxon>
        <taxon>Ochrophyta</taxon>
        <taxon>PX clade</taxon>
        <taxon>Phaeophyceae</taxon>
        <taxon>Ectocarpales</taxon>
        <taxon>Ectocarpaceae</taxon>
        <taxon>Ectocarpus</taxon>
    </lineage>
</organism>
<proteinExistence type="inferred from homology"/>
<keyword evidence="2" id="KW-0813">Transport</keyword>
<dbReference type="GO" id="GO:0006886">
    <property type="term" value="P:intracellular protein transport"/>
    <property type="evidence" value="ECO:0007669"/>
    <property type="project" value="InterPro"/>
</dbReference>
<keyword evidence="5" id="KW-1185">Reference proteome</keyword>
<dbReference type="InParanoid" id="D7FV97"/>
<dbReference type="Pfam" id="PF14938">
    <property type="entry name" value="SNAP"/>
    <property type="match status" value="1"/>
</dbReference>
<comment type="similarity">
    <text evidence="1">Belongs to the SNAP family.</text>
</comment>
<sequence length="125" mass="14283">MTNEAEKAQRRVYMGPMARFKFQDASNYLELAGQCFRVAKRFQDAGVAYKQCGRLEEKLNNPEVAASFYHEAALCFQKDDPQEAAACYLSAINLFCQRQLFSTAARLECEVAELMQNDRPLTRLL</sequence>
<evidence type="ECO:0000256" key="3">
    <source>
        <dbReference type="ARBA" id="ARBA00022927"/>
    </source>
</evidence>
<dbReference type="Gene3D" id="1.25.40.10">
    <property type="entry name" value="Tetratricopeptide repeat domain"/>
    <property type="match status" value="1"/>
</dbReference>
<evidence type="ECO:0000313" key="4">
    <source>
        <dbReference type="EMBL" id="CBJ26269.1"/>
    </source>
</evidence>
<dbReference type="InterPro" id="IPR011990">
    <property type="entry name" value="TPR-like_helical_dom_sf"/>
</dbReference>
<dbReference type="EMBL" id="FN648475">
    <property type="protein sequence ID" value="CBJ26269.1"/>
    <property type="molecule type" value="Genomic_DNA"/>
</dbReference>
<dbReference type="GO" id="GO:0005483">
    <property type="term" value="F:soluble NSF attachment protein activity"/>
    <property type="evidence" value="ECO:0007669"/>
    <property type="project" value="TreeGrafter"/>
</dbReference>
<reference evidence="4 5" key="1">
    <citation type="journal article" date="2010" name="Nature">
        <title>The Ectocarpus genome and the independent evolution of multicellularity in brown algae.</title>
        <authorList>
            <person name="Cock J.M."/>
            <person name="Sterck L."/>
            <person name="Rouze P."/>
            <person name="Scornet D."/>
            <person name="Allen A.E."/>
            <person name="Amoutzias G."/>
            <person name="Anthouard V."/>
            <person name="Artiguenave F."/>
            <person name="Aury J.M."/>
            <person name="Badger J.H."/>
            <person name="Beszteri B."/>
            <person name="Billiau K."/>
            <person name="Bonnet E."/>
            <person name="Bothwell J.H."/>
            <person name="Bowler C."/>
            <person name="Boyen C."/>
            <person name="Brownlee C."/>
            <person name="Carrano C.J."/>
            <person name="Charrier B."/>
            <person name="Cho G.Y."/>
            <person name="Coelho S.M."/>
            <person name="Collen J."/>
            <person name="Corre E."/>
            <person name="Da Silva C."/>
            <person name="Delage L."/>
            <person name="Delaroque N."/>
            <person name="Dittami S.M."/>
            <person name="Doulbeau S."/>
            <person name="Elias M."/>
            <person name="Farnham G."/>
            <person name="Gachon C.M."/>
            <person name="Gschloessl B."/>
            <person name="Heesch S."/>
            <person name="Jabbari K."/>
            <person name="Jubin C."/>
            <person name="Kawai H."/>
            <person name="Kimura K."/>
            <person name="Kloareg B."/>
            <person name="Kupper F.C."/>
            <person name="Lang D."/>
            <person name="Le Bail A."/>
            <person name="Leblanc C."/>
            <person name="Lerouge P."/>
            <person name="Lohr M."/>
            <person name="Lopez P.J."/>
            <person name="Martens C."/>
            <person name="Maumus F."/>
            <person name="Michel G."/>
            <person name="Miranda-Saavedra D."/>
            <person name="Morales J."/>
            <person name="Moreau H."/>
            <person name="Motomura T."/>
            <person name="Nagasato C."/>
            <person name="Napoli C.A."/>
            <person name="Nelson D.R."/>
            <person name="Nyvall-Collen P."/>
            <person name="Peters A.F."/>
            <person name="Pommier C."/>
            <person name="Potin P."/>
            <person name="Poulain J."/>
            <person name="Quesneville H."/>
            <person name="Read B."/>
            <person name="Rensing S.A."/>
            <person name="Ritter A."/>
            <person name="Rousvoal S."/>
            <person name="Samanta M."/>
            <person name="Samson G."/>
            <person name="Schroeder D.C."/>
            <person name="Segurens B."/>
            <person name="Strittmatter M."/>
            <person name="Tonon T."/>
            <person name="Tregear J.W."/>
            <person name="Valentin K."/>
            <person name="von Dassow P."/>
            <person name="Yamagishi T."/>
            <person name="Van de Peer Y."/>
            <person name="Wincker P."/>
        </authorList>
    </citation>
    <scope>NUCLEOTIDE SEQUENCE [LARGE SCALE GENOMIC DNA]</scope>
    <source>
        <strain evidence="5">Ec32 / CCAP1310/4</strain>
    </source>
</reference>
<evidence type="ECO:0000256" key="1">
    <source>
        <dbReference type="ARBA" id="ARBA00010050"/>
    </source>
</evidence>
<dbReference type="PANTHER" id="PTHR13768:SF8">
    <property type="entry name" value="ALPHA-SOLUBLE NSF ATTACHMENT PROTEIN"/>
    <property type="match status" value="1"/>
</dbReference>
<name>D7FV97_ECTSI</name>